<dbReference type="Gene3D" id="3.50.50.60">
    <property type="entry name" value="FAD/NAD(P)-binding domain"/>
    <property type="match status" value="2"/>
</dbReference>
<evidence type="ECO:0000256" key="7">
    <source>
        <dbReference type="ARBA" id="ARBA00023284"/>
    </source>
</evidence>
<keyword evidence="3" id="KW-0285">Flavoprotein</keyword>
<evidence type="ECO:0000256" key="4">
    <source>
        <dbReference type="ARBA" id="ARBA00022827"/>
    </source>
</evidence>
<dbReference type="Proteomes" id="UP000291600">
    <property type="component" value="Unassembled WGS sequence"/>
</dbReference>
<evidence type="ECO:0000256" key="5">
    <source>
        <dbReference type="ARBA" id="ARBA00023002"/>
    </source>
</evidence>
<dbReference type="PRINTS" id="PR00469">
    <property type="entry name" value="PNDRDTASEII"/>
</dbReference>
<evidence type="ECO:0000256" key="6">
    <source>
        <dbReference type="ARBA" id="ARBA00023157"/>
    </source>
</evidence>
<dbReference type="PANTHER" id="PTHR48105">
    <property type="entry name" value="THIOREDOXIN REDUCTASE 1-RELATED-RELATED"/>
    <property type="match status" value="1"/>
</dbReference>
<evidence type="ECO:0000256" key="3">
    <source>
        <dbReference type="ARBA" id="ARBA00022630"/>
    </source>
</evidence>
<dbReference type="RefSeq" id="WP_130971263.1">
    <property type="nucleotide sequence ID" value="NZ_SITJ01000076.1"/>
</dbReference>
<dbReference type="SUPFAM" id="SSF52833">
    <property type="entry name" value="Thioredoxin-like"/>
    <property type="match status" value="1"/>
</dbReference>
<dbReference type="GO" id="GO:0016668">
    <property type="term" value="F:oxidoreductase activity, acting on a sulfur group of donors, NAD(P) as acceptor"/>
    <property type="evidence" value="ECO:0007669"/>
    <property type="project" value="UniProtKB-ARBA"/>
</dbReference>
<evidence type="ECO:0000259" key="10">
    <source>
        <dbReference type="Pfam" id="PF07992"/>
    </source>
</evidence>
<comment type="caution">
    <text evidence="11">The sequence shown here is derived from an EMBL/GenBank/DDBJ whole genome shotgun (WGS) entry which is preliminary data.</text>
</comment>
<keyword evidence="5" id="KW-0560">Oxidoreductase</keyword>
<dbReference type="Gene3D" id="3.40.30.10">
    <property type="entry name" value="Glutaredoxin"/>
    <property type="match status" value="1"/>
</dbReference>
<proteinExistence type="inferred from homology"/>
<dbReference type="PRINTS" id="PR00368">
    <property type="entry name" value="FADPNR"/>
</dbReference>
<evidence type="ECO:0000256" key="1">
    <source>
        <dbReference type="ARBA" id="ARBA00009333"/>
    </source>
</evidence>
<dbReference type="InterPro" id="IPR013766">
    <property type="entry name" value="Thioredoxin_domain"/>
</dbReference>
<dbReference type="SUPFAM" id="SSF51905">
    <property type="entry name" value="FAD/NAD(P)-binding domain"/>
    <property type="match status" value="1"/>
</dbReference>
<keyword evidence="6" id="KW-1015">Disulfide bond</keyword>
<comment type="similarity">
    <text evidence="1">Belongs to the class-II pyridine nucleotide-disulfide oxidoreductase family.</text>
</comment>
<dbReference type="InterPro" id="IPR050097">
    <property type="entry name" value="Ferredoxin-NADP_redctase_2"/>
</dbReference>
<dbReference type="PROSITE" id="PS00573">
    <property type="entry name" value="PYRIDINE_REDOX_2"/>
    <property type="match status" value="1"/>
</dbReference>
<evidence type="ECO:0000313" key="12">
    <source>
        <dbReference type="Proteomes" id="UP000291600"/>
    </source>
</evidence>
<protein>
    <recommendedName>
        <fullName evidence="2">Alkyl hydroperoxide reductase subunit F</fullName>
    </recommendedName>
</protein>
<gene>
    <name evidence="11" type="ORF">EYY96_15860</name>
</gene>
<dbReference type="AlphaFoldDB" id="A0ABD7Q282"/>
<reference evidence="11 12" key="1">
    <citation type="submission" date="2019-02" db="EMBL/GenBank/DDBJ databases">
        <title>Comparative genomic analysis of the Hafnia genus genomes.</title>
        <authorList>
            <person name="Zhiqiu Y."/>
            <person name="Chao Y."/>
            <person name="Yuhui D."/>
            <person name="Di H."/>
            <person name="Bin L."/>
        </authorList>
    </citation>
    <scope>NUCLEOTIDE SEQUENCE [LARGE SCALE GENOMIC DNA]</scope>
    <source>
        <strain evidence="11 12">PCM_1210</strain>
    </source>
</reference>
<dbReference type="InterPro" id="IPR023753">
    <property type="entry name" value="FAD/NAD-binding_dom"/>
</dbReference>
<dbReference type="InterPro" id="IPR036249">
    <property type="entry name" value="Thioredoxin-like_sf"/>
</dbReference>
<dbReference type="InterPro" id="IPR008255">
    <property type="entry name" value="Pyr_nucl-diS_OxRdtase_2_AS"/>
</dbReference>
<feature type="domain" description="Thioredoxin" evidence="9">
    <location>
        <begin position="322"/>
        <end position="408"/>
    </location>
</feature>
<evidence type="ECO:0000256" key="8">
    <source>
        <dbReference type="ARBA" id="ARBA00024806"/>
    </source>
</evidence>
<evidence type="ECO:0000256" key="2">
    <source>
        <dbReference type="ARBA" id="ARBA00020059"/>
    </source>
</evidence>
<keyword evidence="4" id="KW-0274">FAD</keyword>
<evidence type="ECO:0000259" key="9">
    <source>
        <dbReference type="Pfam" id="PF00085"/>
    </source>
</evidence>
<name>A0ABD7Q282_HAFAL</name>
<comment type="function">
    <text evidence="8">Serves to protect the cell against DNA damage by alkyl hydroperoxides. It can use either NADH or NADPH as electron donor for direct reduction of redox dyes or of alkyl hydroperoxides when combined with the AhpC protein.</text>
</comment>
<dbReference type="Pfam" id="PF00085">
    <property type="entry name" value="Thioredoxin"/>
    <property type="match status" value="1"/>
</dbReference>
<dbReference type="InterPro" id="IPR036188">
    <property type="entry name" value="FAD/NAD-bd_sf"/>
</dbReference>
<organism evidence="11 12">
    <name type="scientific">Hafnia alvei</name>
    <dbReference type="NCBI Taxonomy" id="569"/>
    <lineage>
        <taxon>Bacteria</taxon>
        <taxon>Pseudomonadati</taxon>
        <taxon>Pseudomonadota</taxon>
        <taxon>Gammaproteobacteria</taxon>
        <taxon>Enterobacterales</taxon>
        <taxon>Hafniaceae</taxon>
        <taxon>Hafnia</taxon>
    </lineage>
</organism>
<dbReference type="EMBL" id="SITJ01000076">
    <property type="protein sequence ID" value="TBL66460.1"/>
    <property type="molecule type" value="Genomic_DNA"/>
</dbReference>
<sequence length="418" mass="46332">MSHKSDVITHYDIVIIGGGPAGLSAALYAARARLNTLVIEEKSQMGGQCSTTAELENYPGILQDSGSGLMEKFHQHAIHFGAKFQQGKVISLVLNNDGQDKVIKLKDRARIVSKVVIIATGTRPRTLGIPGEKEFAGRGVSYCATCDADFYTDLDIVVVGSGNTAIEEAVFLTRYVNQVTIIVIHDEGHLDADLIAKEQAFSNEKIRFIWNSVVTEIIGDELVQSVEIKNVKTGMIRVVETQGVFMFVGTVPQTDWLEPHKKQLPLTSAGYIKVNTQQETLLSGIFAVGDVCQKFLRQVVTAAGDGASAAVAASQYIEQDVFWTQHILQSEKCSLVLFWSPLQPESVALMTELESRVLDYSHWQLVPIDTYKNQRLANRYHVCQLPTLVCLQRGKKIRRLEHPSESELSELFEELLND</sequence>
<dbReference type="Pfam" id="PF07992">
    <property type="entry name" value="Pyr_redox_2"/>
    <property type="match status" value="1"/>
</dbReference>
<feature type="domain" description="FAD/NAD(P)-binding" evidence="10">
    <location>
        <begin position="11"/>
        <end position="306"/>
    </location>
</feature>
<accession>A0ABD7Q282</accession>
<evidence type="ECO:0000313" key="11">
    <source>
        <dbReference type="EMBL" id="TBL66460.1"/>
    </source>
</evidence>
<keyword evidence="7" id="KW-0676">Redox-active center</keyword>